<evidence type="ECO:0000256" key="8">
    <source>
        <dbReference type="ARBA" id="ARBA00022691"/>
    </source>
</evidence>
<feature type="binding site" evidence="14">
    <location>
        <begin position="162"/>
        <end position="163"/>
    </location>
    <ligand>
        <name>S-adenosyl-L-methionine</name>
        <dbReference type="ChEBI" id="CHEBI:59789"/>
    </ligand>
</feature>
<keyword evidence="4 14" id="KW-0963">Cytoplasm</keyword>
<dbReference type="GO" id="GO:0002935">
    <property type="term" value="F:tRNA (adenine(37)-C2)-methyltransferase activity"/>
    <property type="evidence" value="ECO:0007669"/>
    <property type="project" value="UniProtKB-UniRule"/>
</dbReference>
<dbReference type="InterPro" id="IPR027492">
    <property type="entry name" value="RNA_MTrfase_RlmN"/>
</dbReference>
<comment type="function">
    <text evidence="14">Specifically methylates position 2 of adenine 2503 in 23S rRNA and position 2 of adenine 37 in tRNAs.</text>
</comment>
<evidence type="ECO:0000256" key="7">
    <source>
        <dbReference type="ARBA" id="ARBA00022679"/>
    </source>
</evidence>
<dbReference type="InterPro" id="IPR013785">
    <property type="entry name" value="Aldolase_TIM"/>
</dbReference>
<dbReference type="FunFam" id="3.20.20.70:FF:000014">
    <property type="entry name" value="Probable dual-specificity RNA methyltransferase RlmN"/>
    <property type="match status" value="1"/>
</dbReference>
<evidence type="ECO:0000256" key="4">
    <source>
        <dbReference type="ARBA" id="ARBA00022490"/>
    </source>
</evidence>
<evidence type="ECO:0000256" key="14">
    <source>
        <dbReference type="HAMAP-Rule" id="MF_01849"/>
    </source>
</evidence>
<comment type="catalytic activity">
    <reaction evidence="14">
        <text>adenosine(2503) in 23S rRNA + 2 reduced [2Fe-2S]-[ferredoxin] + 2 S-adenosyl-L-methionine = 2-methyladenosine(2503) in 23S rRNA + 5'-deoxyadenosine + L-methionine + 2 oxidized [2Fe-2S]-[ferredoxin] + S-adenosyl-L-homocysteine</text>
        <dbReference type="Rhea" id="RHEA:42916"/>
        <dbReference type="Rhea" id="RHEA-COMP:10000"/>
        <dbReference type="Rhea" id="RHEA-COMP:10001"/>
        <dbReference type="Rhea" id="RHEA-COMP:10152"/>
        <dbReference type="Rhea" id="RHEA-COMP:10282"/>
        <dbReference type="ChEBI" id="CHEBI:17319"/>
        <dbReference type="ChEBI" id="CHEBI:33737"/>
        <dbReference type="ChEBI" id="CHEBI:33738"/>
        <dbReference type="ChEBI" id="CHEBI:57844"/>
        <dbReference type="ChEBI" id="CHEBI:57856"/>
        <dbReference type="ChEBI" id="CHEBI:59789"/>
        <dbReference type="ChEBI" id="CHEBI:74411"/>
        <dbReference type="ChEBI" id="CHEBI:74497"/>
        <dbReference type="EC" id="2.1.1.192"/>
    </reaction>
</comment>
<evidence type="ECO:0000256" key="3">
    <source>
        <dbReference type="ARBA" id="ARBA00022485"/>
    </source>
</evidence>
<dbReference type="GO" id="GO:0051539">
    <property type="term" value="F:4 iron, 4 sulfur cluster binding"/>
    <property type="evidence" value="ECO:0007669"/>
    <property type="project" value="UniProtKB-UniRule"/>
</dbReference>
<feature type="binding site" evidence="14">
    <location>
        <position position="117"/>
    </location>
    <ligand>
        <name>[4Fe-4S] cluster</name>
        <dbReference type="ChEBI" id="CHEBI:49883"/>
        <note>4Fe-4S-S-AdoMet</note>
    </ligand>
</feature>
<dbReference type="STRING" id="206665.SAMN04488516_10454"/>
<gene>
    <name evidence="14" type="primary">rlmN</name>
    <name evidence="16" type="ORF">SAMN04488516_10454</name>
</gene>
<protein>
    <recommendedName>
        <fullName evidence="14">Probable dual-specificity RNA methyltransferase RlmN</fullName>
        <ecNumber evidence="14">2.1.1.192</ecNumber>
    </recommendedName>
    <alternativeName>
        <fullName evidence="14">23S rRNA (adenine(2503)-C(2))-methyltransferase</fullName>
    </alternativeName>
    <alternativeName>
        <fullName evidence="14">23S rRNA m2A2503 methyltransferase</fullName>
    </alternativeName>
    <alternativeName>
        <fullName evidence="14">Ribosomal RNA large subunit methyltransferase N</fullName>
    </alternativeName>
    <alternativeName>
        <fullName evidence="14">tRNA (adenine(37)-C(2))-methyltransferase</fullName>
    </alternativeName>
    <alternativeName>
        <fullName evidence="14">tRNA m2A37 methyltransferase</fullName>
    </alternativeName>
</protein>
<dbReference type="OrthoDB" id="9793973at2"/>
<dbReference type="GO" id="GO:0070475">
    <property type="term" value="P:rRNA base methylation"/>
    <property type="evidence" value="ECO:0007669"/>
    <property type="project" value="UniProtKB-UniRule"/>
</dbReference>
<dbReference type="PROSITE" id="PS51918">
    <property type="entry name" value="RADICAL_SAM"/>
    <property type="match status" value="1"/>
</dbReference>
<dbReference type="AlphaFoldDB" id="A0A1H0D796"/>
<evidence type="ECO:0000259" key="15">
    <source>
        <dbReference type="PROSITE" id="PS51918"/>
    </source>
</evidence>
<evidence type="ECO:0000256" key="11">
    <source>
        <dbReference type="ARBA" id="ARBA00023004"/>
    </source>
</evidence>
<keyword evidence="13 14" id="KW-1015">Disulfide bond</keyword>
<dbReference type="GO" id="GO:0046872">
    <property type="term" value="F:metal ion binding"/>
    <property type="evidence" value="ECO:0007669"/>
    <property type="project" value="UniProtKB-KW"/>
</dbReference>
<keyword evidence="6 14" id="KW-0489">Methyltransferase</keyword>
<keyword evidence="8 14" id="KW-0949">S-adenosyl-L-methionine</keyword>
<keyword evidence="17" id="KW-1185">Reference proteome</keyword>
<dbReference type="GO" id="GO:0070040">
    <property type="term" value="F:rRNA (adenine(2503)-C2-)-methyltransferase activity"/>
    <property type="evidence" value="ECO:0007669"/>
    <property type="project" value="UniProtKB-UniRule"/>
</dbReference>
<dbReference type="Proteomes" id="UP000199602">
    <property type="component" value="Unassembled WGS sequence"/>
</dbReference>
<dbReference type="RefSeq" id="WP_092064742.1">
    <property type="nucleotide sequence ID" value="NZ_FNIN01000004.1"/>
</dbReference>
<dbReference type="HAMAP" id="MF_01849">
    <property type="entry name" value="RNA_methyltr_RlmN"/>
    <property type="match status" value="1"/>
</dbReference>
<comment type="miscellaneous">
    <text evidence="14">Reaction proceeds by a ping-pong mechanism involving intermediate methylation of a conserved cysteine residue.</text>
</comment>
<keyword evidence="10 14" id="KW-0479">Metal-binding</keyword>
<keyword evidence="7 14" id="KW-0808">Transferase</keyword>
<dbReference type="EC" id="2.1.1.192" evidence="14"/>
<name>A0A1H0D796_9BACT</name>
<comment type="catalytic activity">
    <reaction evidence="14">
        <text>adenosine(37) in tRNA + 2 reduced [2Fe-2S]-[ferredoxin] + 2 S-adenosyl-L-methionine = 2-methyladenosine(37) in tRNA + 5'-deoxyadenosine + L-methionine + 2 oxidized [2Fe-2S]-[ferredoxin] + S-adenosyl-L-homocysteine</text>
        <dbReference type="Rhea" id="RHEA:43332"/>
        <dbReference type="Rhea" id="RHEA-COMP:10000"/>
        <dbReference type="Rhea" id="RHEA-COMP:10001"/>
        <dbReference type="Rhea" id="RHEA-COMP:10162"/>
        <dbReference type="Rhea" id="RHEA-COMP:10485"/>
        <dbReference type="ChEBI" id="CHEBI:17319"/>
        <dbReference type="ChEBI" id="CHEBI:33737"/>
        <dbReference type="ChEBI" id="CHEBI:33738"/>
        <dbReference type="ChEBI" id="CHEBI:57844"/>
        <dbReference type="ChEBI" id="CHEBI:57856"/>
        <dbReference type="ChEBI" id="CHEBI:59789"/>
        <dbReference type="ChEBI" id="CHEBI:74411"/>
        <dbReference type="ChEBI" id="CHEBI:74497"/>
        <dbReference type="EC" id="2.1.1.192"/>
    </reaction>
</comment>
<keyword evidence="12 14" id="KW-0411">Iron-sulfur</keyword>
<keyword evidence="11 14" id="KW-0408">Iron</keyword>
<dbReference type="CDD" id="cd01335">
    <property type="entry name" value="Radical_SAM"/>
    <property type="match status" value="1"/>
</dbReference>
<reference evidence="16 17" key="1">
    <citation type="submission" date="2016-10" db="EMBL/GenBank/DDBJ databases">
        <authorList>
            <person name="de Groot N.N."/>
        </authorList>
    </citation>
    <scope>NUCLEOTIDE SEQUENCE [LARGE SCALE GENOMIC DNA]</scope>
    <source>
        <strain evidence="16 17">DSM 15269</strain>
    </source>
</reference>
<evidence type="ECO:0000256" key="5">
    <source>
        <dbReference type="ARBA" id="ARBA00022552"/>
    </source>
</evidence>
<keyword evidence="9 14" id="KW-0819">tRNA processing</keyword>
<feature type="binding site" evidence="14">
    <location>
        <position position="292"/>
    </location>
    <ligand>
        <name>S-adenosyl-L-methionine</name>
        <dbReference type="ChEBI" id="CHEBI:59789"/>
    </ligand>
</feature>
<dbReference type="GO" id="GO:0030488">
    <property type="term" value="P:tRNA methylation"/>
    <property type="evidence" value="ECO:0007669"/>
    <property type="project" value="UniProtKB-UniRule"/>
</dbReference>
<dbReference type="PANTHER" id="PTHR30544">
    <property type="entry name" value="23S RRNA METHYLTRANSFERASE"/>
    <property type="match status" value="1"/>
</dbReference>
<dbReference type="Pfam" id="PF21016">
    <property type="entry name" value="RlmN_N"/>
    <property type="match status" value="1"/>
</dbReference>
<evidence type="ECO:0000256" key="6">
    <source>
        <dbReference type="ARBA" id="ARBA00022603"/>
    </source>
</evidence>
<dbReference type="InterPro" id="IPR006638">
    <property type="entry name" value="Elp3/MiaA/NifB-like_rSAM"/>
</dbReference>
<dbReference type="InterPro" id="IPR048641">
    <property type="entry name" value="RlmN_N"/>
</dbReference>
<comment type="cofactor">
    <cofactor evidence="14">
        <name>[4Fe-4S] cluster</name>
        <dbReference type="ChEBI" id="CHEBI:49883"/>
    </cofactor>
    <text evidence="14">Binds 1 [4Fe-4S] cluster. The cluster is coordinated with 3 cysteines and an exchangeable S-adenosyl-L-methionine.</text>
</comment>
<evidence type="ECO:0000256" key="10">
    <source>
        <dbReference type="ARBA" id="ARBA00022723"/>
    </source>
</evidence>
<comment type="caution">
    <text evidence="14">Lacks conserved residue(s) required for the propagation of feature annotation.</text>
</comment>
<dbReference type="SFLD" id="SFLDS00029">
    <property type="entry name" value="Radical_SAM"/>
    <property type="match status" value="1"/>
</dbReference>
<feature type="binding site" evidence="14">
    <location>
        <position position="110"/>
    </location>
    <ligand>
        <name>[4Fe-4S] cluster</name>
        <dbReference type="ChEBI" id="CHEBI:49883"/>
        <note>4Fe-4S-S-AdoMet</note>
    </ligand>
</feature>
<comment type="similarity">
    <text evidence="2 14">Belongs to the radical SAM superfamily. RlmN family.</text>
</comment>
<evidence type="ECO:0000256" key="1">
    <source>
        <dbReference type="ARBA" id="ARBA00004496"/>
    </source>
</evidence>
<dbReference type="SFLD" id="SFLDF00275">
    <property type="entry name" value="adenosine_C2_methyltransferase"/>
    <property type="match status" value="1"/>
</dbReference>
<dbReference type="InterPro" id="IPR004383">
    <property type="entry name" value="rRNA_lsu_MTrfase_RlmN/Cfr"/>
</dbReference>
<organism evidence="16 17">
    <name type="scientific">Desulfonauticus submarinus</name>
    <dbReference type="NCBI Taxonomy" id="206665"/>
    <lineage>
        <taxon>Bacteria</taxon>
        <taxon>Pseudomonadati</taxon>
        <taxon>Thermodesulfobacteriota</taxon>
        <taxon>Desulfovibrionia</taxon>
        <taxon>Desulfovibrionales</taxon>
        <taxon>Desulfonauticaceae</taxon>
        <taxon>Desulfonauticus</taxon>
    </lineage>
</organism>
<sequence length="343" mass="39600">MRNILEVEKEDLLAWFLTQGEQKFRVEQVWQWLWGKGVENFYEMTNISKLLRERLNETFSISWPKLNKVSVSRDGTHKFLIKLEDNELIETVLIPEKDHYTLCISSQVGCPLGCTFCHTGQMGFKRNLKAYEIVAQVILAKKFIQEHGLARLLRNIVYMGMGEPLLNWQEVKKSLVILNHEKYLNFSKRRITLSTIGVLDTLRLFGDSKLGRLAVSLHASFSTLRTKIMPATSKWPLEELLLALEQYPLEPRERITIEYILLNGVNDSKEDALELVRILKGIRCKINLIKYNPWPGSAYKSPSEERILAFEKVLWDHNLTAILRKSKGEDILAACGQLRASVN</sequence>
<dbReference type="GO" id="GO:0005737">
    <property type="term" value="C:cytoplasm"/>
    <property type="evidence" value="ECO:0007669"/>
    <property type="project" value="UniProtKB-SubCell"/>
</dbReference>
<dbReference type="Gene3D" id="3.20.20.70">
    <property type="entry name" value="Aldolase class I"/>
    <property type="match status" value="1"/>
</dbReference>
<dbReference type="InterPro" id="IPR040072">
    <property type="entry name" value="Methyltransferase_A"/>
</dbReference>
<dbReference type="SMART" id="SM00729">
    <property type="entry name" value="Elp3"/>
    <property type="match status" value="1"/>
</dbReference>
<feature type="binding site" evidence="14">
    <location>
        <begin position="216"/>
        <end position="218"/>
    </location>
    <ligand>
        <name>S-adenosyl-L-methionine</name>
        <dbReference type="ChEBI" id="CHEBI:59789"/>
    </ligand>
</feature>
<accession>A0A1H0D796</accession>
<dbReference type="InterPro" id="IPR058240">
    <property type="entry name" value="rSAM_sf"/>
</dbReference>
<dbReference type="Pfam" id="PF04055">
    <property type="entry name" value="Radical_SAM"/>
    <property type="match status" value="1"/>
</dbReference>
<feature type="domain" description="Radical SAM core" evidence="15">
    <location>
        <begin position="96"/>
        <end position="330"/>
    </location>
</feature>
<dbReference type="SUPFAM" id="SSF102114">
    <property type="entry name" value="Radical SAM enzymes"/>
    <property type="match status" value="1"/>
</dbReference>
<evidence type="ECO:0000313" key="16">
    <source>
        <dbReference type="EMBL" id="SDN65955.1"/>
    </source>
</evidence>
<dbReference type="GO" id="GO:0000049">
    <property type="term" value="F:tRNA binding"/>
    <property type="evidence" value="ECO:0007669"/>
    <property type="project" value="UniProtKB-UniRule"/>
</dbReference>
<feature type="active site" description="S-methylcysteine intermediate" evidence="14">
    <location>
        <position position="335"/>
    </location>
</feature>
<dbReference type="PANTHER" id="PTHR30544:SF5">
    <property type="entry name" value="RADICAL SAM CORE DOMAIN-CONTAINING PROTEIN"/>
    <property type="match status" value="1"/>
</dbReference>
<dbReference type="GO" id="GO:0019843">
    <property type="term" value="F:rRNA binding"/>
    <property type="evidence" value="ECO:0007669"/>
    <property type="project" value="UniProtKB-UniRule"/>
</dbReference>
<dbReference type="NCBIfam" id="TIGR00048">
    <property type="entry name" value="rRNA_mod_RlmN"/>
    <property type="match status" value="1"/>
</dbReference>
<comment type="subcellular location">
    <subcellularLocation>
        <location evidence="1 14">Cytoplasm</location>
    </subcellularLocation>
</comment>
<evidence type="ECO:0000313" key="17">
    <source>
        <dbReference type="Proteomes" id="UP000199602"/>
    </source>
</evidence>
<dbReference type="SFLD" id="SFLDG01062">
    <property type="entry name" value="methyltransferase_(Class_A)"/>
    <property type="match status" value="1"/>
</dbReference>
<keyword evidence="5 14" id="KW-0698">rRNA processing</keyword>
<dbReference type="EMBL" id="FNIN01000004">
    <property type="protein sequence ID" value="SDN65955.1"/>
    <property type="molecule type" value="Genomic_DNA"/>
</dbReference>
<evidence type="ECO:0000256" key="2">
    <source>
        <dbReference type="ARBA" id="ARBA00007544"/>
    </source>
</evidence>
<evidence type="ECO:0000256" key="12">
    <source>
        <dbReference type="ARBA" id="ARBA00023014"/>
    </source>
</evidence>
<feature type="active site" description="Proton acceptor" evidence="14">
    <location>
        <position position="90"/>
    </location>
</feature>
<feature type="binding site" evidence="14">
    <location>
        <position position="194"/>
    </location>
    <ligand>
        <name>S-adenosyl-L-methionine</name>
        <dbReference type="ChEBI" id="CHEBI:59789"/>
    </ligand>
</feature>
<dbReference type="Gene3D" id="1.10.150.530">
    <property type="match status" value="1"/>
</dbReference>
<dbReference type="PIRSF" id="PIRSF006004">
    <property type="entry name" value="CHP00048"/>
    <property type="match status" value="1"/>
</dbReference>
<evidence type="ECO:0000256" key="9">
    <source>
        <dbReference type="ARBA" id="ARBA00022694"/>
    </source>
</evidence>
<feature type="binding site" evidence="14">
    <location>
        <position position="114"/>
    </location>
    <ligand>
        <name>[4Fe-4S] cluster</name>
        <dbReference type="ChEBI" id="CHEBI:49883"/>
        <note>4Fe-4S-S-AdoMet</note>
    </ligand>
</feature>
<proteinExistence type="inferred from homology"/>
<evidence type="ECO:0000256" key="13">
    <source>
        <dbReference type="ARBA" id="ARBA00023157"/>
    </source>
</evidence>
<dbReference type="InterPro" id="IPR007197">
    <property type="entry name" value="rSAM"/>
</dbReference>
<keyword evidence="3 14" id="KW-0004">4Fe-4S</keyword>